<evidence type="ECO:0000256" key="1">
    <source>
        <dbReference type="SAM" id="MobiDB-lite"/>
    </source>
</evidence>
<feature type="region of interest" description="Disordered" evidence="1">
    <location>
        <begin position="1"/>
        <end position="22"/>
    </location>
</feature>
<dbReference type="AlphaFoldDB" id="A0A7U3ZM26"/>
<proteinExistence type="predicted"/>
<name>A0A7U3ZM26_RUNSL</name>
<evidence type="ECO:0000313" key="3">
    <source>
        <dbReference type="Proteomes" id="UP000000493"/>
    </source>
</evidence>
<organism evidence="2 3">
    <name type="scientific">Runella slithyformis (strain ATCC 29530 / DSM 19594 / LMG 11500 / NCIMB 11436 / LSU 4)</name>
    <dbReference type="NCBI Taxonomy" id="761193"/>
    <lineage>
        <taxon>Bacteria</taxon>
        <taxon>Pseudomonadati</taxon>
        <taxon>Bacteroidota</taxon>
        <taxon>Cytophagia</taxon>
        <taxon>Cytophagales</taxon>
        <taxon>Spirosomataceae</taxon>
        <taxon>Runella</taxon>
    </lineage>
</organism>
<protein>
    <recommendedName>
        <fullName evidence="4">DUF5681 domain-containing protein</fullName>
    </recommendedName>
</protein>
<dbReference type="KEGG" id="rsi:Runsl_3352"/>
<evidence type="ECO:0008006" key="4">
    <source>
        <dbReference type="Google" id="ProtNLM"/>
    </source>
</evidence>
<dbReference type="RefSeq" id="WP_013929025.1">
    <property type="nucleotide sequence ID" value="NC_015703.1"/>
</dbReference>
<dbReference type="EMBL" id="CP002859">
    <property type="protein sequence ID" value="AEI49720.1"/>
    <property type="molecule type" value="Genomic_DNA"/>
</dbReference>
<keyword evidence="3" id="KW-1185">Reference proteome</keyword>
<feature type="compositionally biased region" description="Polar residues" evidence="1">
    <location>
        <begin position="1"/>
        <end position="11"/>
    </location>
</feature>
<sequence length="95" mass="10679">MGLHKGQTNNLKGRPKGVGNKLNNDLKSRIAQIVENGFEAIESDLEALEAKDRINAYLKFLEYLVPKQRETKIDISSLSDAEVEELLNKALNKLQ</sequence>
<gene>
    <name evidence="2" type="ordered locus">Runsl_3352</name>
</gene>
<dbReference type="Proteomes" id="UP000000493">
    <property type="component" value="Chromosome"/>
</dbReference>
<reference evidence="2 3" key="2">
    <citation type="journal article" date="2012" name="Stand. Genomic Sci.">
        <title>Complete genome sequence of the aquatic bacterium Runella slithyformis type strain (LSU 4(T)).</title>
        <authorList>
            <person name="Copeland A."/>
            <person name="Zhang X."/>
            <person name="Misra M."/>
            <person name="Lapidus A."/>
            <person name="Nolan M."/>
            <person name="Lucas S."/>
            <person name="Deshpande S."/>
            <person name="Cheng J.F."/>
            <person name="Tapia R."/>
            <person name="Goodwin L.A."/>
            <person name="Pitluck S."/>
            <person name="Liolios K."/>
            <person name="Pagani I."/>
            <person name="Ivanova N."/>
            <person name="Mikhailova N."/>
            <person name="Pati A."/>
            <person name="Chen A."/>
            <person name="Palaniappan K."/>
            <person name="Land M."/>
            <person name="Hauser L."/>
            <person name="Pan C."/>
            <person name="Jeffries C.D."/>
            <person name="Detter J.C."/>
            <person name="Brambilla E.M."/>
            <person name="Rohde M."/>
            <person name="Djao O.D."/>
            <person name="Goker M."/>
            <person name="Sikorski J."/>
            <person name="Tindall B.J."/>
            <person name="Woyke T."/>
            <person name="Bristow J."/>
            <person name="Eisen J.A."/>
            <person name="Markowitz V."/>
            <person name="Hugenholtz P."/>
            <person name="Kyrpides N.C."/>
            <person name="Klenk H.P."/>
            <person name="Mavromatis K."/>
        </authorList>
    </citation>
    <scope>NUCLEOTIDE SEQUENCE [LARGE SCALE GENOMIC DNA]</scope>
    <source>
        <strain evidence="3">ATCC 29530 / DSM 19594 / LMG 11500 / NCIMB 11436 / LSU 4</strain>
    </source>
</reference>
<reference evidence="3" key="1">
    <citation type="submission" date="2011-06" db="EMBL/GenBank/DDBJ databases">
        <title>The complete genome of chromosome of Runella slithyformis DSM 19594.</title>
        <authorList>
            <consortium name="US DOE Joint Genome Institute (JGI-PGF)"/>
            <person name="Lucas S."/>
            <person name="Han J."/>
            <person name="Lapidus A."/>
            <person name="Bruce D."/>
            <person name="Goodwin L."/>
            <person name="Pitluck S."/>
            <person name="Peters L."/>
            <person name="Kyrpides N."/>
            <person name="Mavromatis K."/>
            <person name="Ivanova N."/>
            <person name="Ovchinnikova G."/>
            <person name="Zhang X."/>
            <person name="Misra M."/>
            <person name="Detter J.C."/>
            <person name="Tapia R."/>
            <person name="Han C."/>
            <person name="Land M."/>
            <person name="Hauser L."/>
            <person name="Markowitz V."/>
            <person name="Cheng J.-F."/>
            <person name="Hugenholtz P."/>
            <person name="Woyke T."/>
            <person name="Wu D."/>
            <person name="Tindall B."/>
            <person name="Faehrich R."/>
            <person name="Brambilla E."/>
            <person name="Klenk H.-P."/>
            <person name="Eisen J.A."/>
        </authorList>
    </citation>
    <scope>NUCLEOTIDE SEQUENCE [LARGE SCALE GENOMIC DNA]</scope>
    <source>
        <strain evidence="3">ATCC 29530 / DSM 19594 / LMG 11500 / NCIMB 11436 / LSU 4</strain>
    </source>
</reference>
<accession>A0A7U3ZM26</accession>
<evidence type="ECO:0000313" key="2">
    <source>
        <dbReference type="EMBL" id="AEI49720.1"/>
    </source>
</evidence>